<accession>B3SC01</accession>
<dbReference type="GO" id="GO:0005198">
    <property type="term" value="F:structural molecule activity"/>
    <property type="evidence" value="ECO:0000318"/>
    <property type="project" value="GO_Central"/>
</dbReference>
<sequence length="382" mass="44271">MASVVNTNTVNFLERKRLNCHDTDIADIWQRLQDLYIKRQYRLWHQLTLELNSFMNSSYFNSGDELLEIYQQFISDIELRLGVFDTSVRRGPRKAINKRPLHKRIRTFQVNKDVESIVLCKTAIGRIYLARNDLNSVKRVVDETAPLLDEMQGITSVHAQYYDLCSKCCKMQGDFSGYFADALRFLGCIDLKDMTLDEQKARARDLSFAALLADNLFNLGELLVHPILNSLRKTNDEWIIRMLLAFNKGDHESFENLKPYWKEQTELAQNEGSLRQKLALFGLVELTFHKPANNRVLSFKEISHFTKTPLGSVEMLVMKAFARGLLEGKINQVFERAEMIWVRPRVLDLSQLTELKEQISSWSDKVRKTVSNIEEKSPEVVA</sequence>
<dbReference type="GO" id="GO:0006511">
    <property type="term" value="P:ubiquitin-dependent protein catabolic process"/>
    <property type="evidence" value="ECO:0000318"/>
    <property type="project" value="GO_Central"/>
</dbReference>
<dbReference type="KEGG" id="tad:TRIADDRAFT_64377"/>
<dbReference type="InterPro" id="IPR000717">
    <property type="entry name" value="PCI_dom"/>
</dbReference>
<dbReference type="GO" id="GO:0005829">
    <property type="term" value="C:cytosol"/>
    <property type="evidence" value="ECO:0000318"/>
    <property type="project" value="GO_Central"/>
</dbReference>
<dbReference type="STRING" id="10228.B3SC01"/>
<evidence type="ECO:0000313" key="9">
    <source>
        <dbReference type="EMBL" id="EDV19763.1"/>
    </source>
</evidence>
<evidence type="ECO:0000256" key="7">
    <source>
        <dbReference type="ARBA" id="ARBA00032323"/>
    </source>
</evidence>
<dbReference type="EMBL" id="DS985267">
    <property type="protein sequence ID" value="EDV19763.1"/>
    <property type="molecule type" value="Genomic_DNA"/>
</dbReference>
<dbReference type="GO" id="GO:0008541">
    <property type="term" value="C:proteasome regulatory particle, lid subcomplex"/>
    <property type="evidence" value="ECO:0000318"/>
    <property type="project" value="GO_Central"/>
</dbReference>
<evidence type="ECO:0000256" key="1">
    <source>
        <dbReference type="ARBA" id="ARBA00002362"/>
    </source>
</evidence>
<evidence type="ECO:0000256" key="4">
    <source>
        <dbReference type="ARBA" id="ARBA00022942"/>
    </source>
</evidence>
<gene>
    <name evidence="9" type="ORF">TRIADDRAFT_64377</name>
</gene>
<evidence type="ECO:0000256" key="6">
    <source>
        <dbReference type="ARBA" id="ARBA00031303"/>
    </source>
</evidence>
<evidence type="ECO:0000256" key="3">
    <source>
        <dbReference type="ARBA" id="ARBA00015732"/>
    </source>
</evidence>
<dbReference type="HOGENOM" id="CLU_042989_0_0_1"/>
<dbReference type="OrthoDB" id="1093at2759"/>
<dbReference type="CTD" id="6758959"/>
<comment type="function">
    <text evidence="1">Component of the 26S proteasome, a multiprotein complex involved in the ATP-dependent degradation of ubiquitinated proteins. This complex plays a key role in the maintenance of protein homeostasis by removing misfolded or damaged proteins, which could impair cellular functions, and by removing proteins whose functions are no longer required. Therefore, the proteasome participates in numerous cellular processes, including cell cycle progression, apoptosis, or DNA damage repair.</text>
</comment>
<evidence type="ECO:0000259" key="8">
    <source>
        <dbReference type="SMART" id="SM00088"/>
    </source>
</evidence>
<feature type="domain" description="PCI" evidence="8">
    <location>
        <begin position="269"/>
        <end position="362"/>
    </location>
</feature>
<evidence type="ECO:0000256" key="2">
    <source>
        <dbReference type="ARBA" id="ARBA00011441"/>
    </source>
</evidence>
<organism evidence="9 10">
    <name type="scientific">Trichoplax adhaerens</name>
    <name type="common">Trichoplax reptans</name>
    <dbReference type="NCBI Taxonomy" id="10228"/>
    <lineage>
        <taxon>Eukaryota</taxon>
        <taxon>Metazoa</taxon>
        <taxon>Placozoa</taxon>
        <taxon>Uniplacotomia</taxon>
        <taxon>Trichoplacea</taxon>
        <taxon>Trichoplacidae</taxon>
        <taxon>Trichoplax</taxon>
    </lineage>
</organism>
<dbReference type="InterPro" id="IPR035298">
    <property type="entry name" value="PSMD13"/>
</dbReference>
<dbReference type="SMART" id="SM00088">
    <property type="entry name" value="PINT"/>
    <property type="match status" value="1"/>
</dbReference>
<name>B3SC01_TRIAD</name>
<dbReference type="GO" id="GO:0005634">
    <property type="term" value="C:nucleus"/>
    <property type="evidence" value="ECO:0000318"/>
    <property type="project" value="GO_Central"/>
</dbReference>
<dbReference type="RefSeq" id="XP_002117787.1">
    <property type="nucleotide sequence ID" value="XM_002117751.1"/>
</dbReference>
<dbReference type="GeneID" id="6758959"/>
<keyword evidence="4" id="KW-0647">Proteasome</keyword>
<keyword evidence="10" id="KW-1185">Reference proteome</keyword>
<reference evidence="9 10" key="1">
    <citation type="journal article" date="2008" name="Nature">
        <title>The Trichoplax genome and the nature of placozoans.</title>
        <authorList>
            <person name="Srivastava M."/>
            <person name="Begovic E."/>
            <person name="Chapman J."/>
            <person name="Putnam N.H."/>
            <person name="Hellsten U."/>
            <person name="Kawashima T."/>
            <person name="Kuo A."/>
            <person name="Mitros T."/>
            <person name="Salamov A."/>
            <person name="Carpenter M.L."/>
            <person name="Signorovitch A.Y."/>
            <person name="Moreno M.A."/>
            <person name="Kamm K."/>
            <person name="Grimwood J."/>
            <person name="Schmutz J."/>
            <person name="Shapiro H."/>
            <person name="Grigoriev I.V."/>
            <person name="Buss L.W."/>
            <person name="Schierwater B."/>
            <person name="Dellaporta S.L."/>
            <person name="Rokhsar D.S."/>
        </authorList>
    </citation>
    <scope>NUCLEOTIDE SEQUENCE [LARGE SCALE GENOMIC DNA]</scope>
    <source>
        <strain evidence="9 10">Grell-BS-1999</strain>
    </source>
</reference>
<dbReference type="OMA" id="ANKRTIT"/>
<dbReference type="AlphaFoldDB" id="B3SC01"/>
<dbReference type="PANTHER" id="PTHR10539">
    <property type="entry name" value="26S PROTEASOME NON-ATPASE REGULATORY SUBUNIT 13"/>
    <property type="match status" value="1"/>
</dbReference>
<dbReference type="Proteomes" id="UP000009022">
    <property type="component" value="Unassembled WGS sequence"/>
</dbReference>
<comment type="subunit">
    <text evidence="2">Component of the 19S proteasome regulatory particle complex. The 26S proteasome consists of a 20S core particle (CP) and two 19S regulatory subunits (RP). The regulatory particle is made of a lid composed of 9 subunits including PSMD13, a base containing 6 ATPases and few additional components.</text>
</comment>
<dbReference type="PANTHER" id="PTHR10539:SF0">
    <property type="entry name" value="26S PROTEASOME NON-ATPASE REGULATORY SUBUNIT 13"/>
    <property type="match status" value="1"/>
</dbReference>
<dbReference type="eggNOG" id="KOG2908">
    <property type="taxonomic scope" value="Eukaryota"/>
</dbReference>
<dbReference type="FunCoup" id="B3SC01">
    <property type="interactions" value="2497"/>
</dbReference>
<dbReference type="PhylomeDB" id="B3SC01"/>
<evidence type="ECO:0000313" key="10">
    <source>
        <dbReference type="Proteomes" id="UP000009022"/>
    </source>
</evidence>
<dbReference type="InParanoid" id="B3SC01"/>
<evidence type="ECO:0000256" key="5">
    <source>
        <dbReference type="ARBA" id="ARBA00029749"/>
    </source>
</evidence>
<protein>
    <recommendedName>
        <fullName evidence="3">26S proteasome non-ATPase regulatory subunit 13</fullName>
    </recommendedName>
    <alternativeName>
        <fullName evidence="5">26S proteasome regulatory subunit RPN9</fullName>
    </alternativeName>
    <alternativeName>
        <fullName evidence="7">26S proteasome regulatory subunit S11</fullName>
    </alternativeName>
    <alternativeName>
        <fullName evidence="6">26S proteasome regulatory subunit p40.5</fullName>
    </alternativeName>
</protein>
<dbReference type="InterPro" id="IPR054179">
    <property type="entry name" value="PSD13_N"/>
</dbReference>
<proteinExistence type="predicted"/>
<dbReference type="Pfam" id="PF22037">
    <property type="entry name" value="PSD13_N"/>
    <property type="match status" value="1"/>
</dbReference>